<evidence type="ECO:0000256" key="5">
    <source>
        <dbReference type="ARBA" id="ARBA00023274"/>
    </source>
</evidence>
<dbReference type="Pfam" id="PF00900">
    <property type="entry name" value="Ribosomal_S4e"/>
    <property type="match status" value="1"/>
</dbReference>
<gene>
    <name evidence="7" type="ORF">K469DRAFT_726434</name>
</gene>
<dbReference type="Gene3D" id="3.10.290.10">
    <property type="entry name" value="RNA-binding S4 domain"/>
    <property type="match status" value="1"/>
</dbReference>
<name>A0A6A6E2H9_9PEZI</name>
<keyword evidence="3" id="KW-0694">RNA-binding</keyword>
<evidence type="ECO:0000313" key="7">
    <source>
        <dbReference type="EMBL" id="KAF2185994.1"/>
    </source>
</evidence>
<dbReference type="GO" id="GO:0003735">
    <property type="term" value="F:structural constituent of ribosome"/>
    <property type="evidence" value="ECO:0007669"/>
    <property type="project" value="InterPro"/>
</dbReference>
<dbReference type="Gene3D" id="2.30.30.30">
    <property type="match status" value="1"/>
</dbReference>
<dbReference type="InterPro" id="IPR014722">
    <property type="entry name" value="Rib_uL2_dom2"/>
</dbReference>
<dbReference type="InterPro" id="IPR000876">
    <property type="entry name" value="Ribosomal_eS4"/>
</dbReference>
<dbReference type="PANTHER" id="PTHR11581:SF0">
    <property type="entry name" value="SMALL RIBOSOMAL SUBUNIT PROTEIN ES4"/>
    <property type="match status" value="1"/>
</dbReference>
<dbReference type="AlphaFoldDB" id="A0A6A6E2H9"/>
<keyword evidence="8" id="KW-1185">Reference proteome</keyword>
<dbReference type="CDD" id="cd06087">
    <property type="entry name" value="KOW_RPS4"/>
    <property type="match status" value="1"/>
</dbReference>
<accession>A0A6A6E2H9</accession>
<dbReference type="OrthoDB" id="1109245at2759"/>
<organism evidence="7 8">
    <name type="scientific">Zopfia rhizophila CBS 207.26</name>
    <dbReference type="NCBI Taxonomy" id="1314779"/>
    <lineage>
        <taxon>Eukaryota</taxon>
        <taxon>Fungi</taxon>
        <taxon>Dikarya</taxon>
        <taxon>Ascomycota</taxon>
        <taxon>Pezizomycotina</taxon>
        <taxon>Dothideomycetes</taxon>
        <taxon>Dothideomycetes incertae sedis</taxon>
        <taxon>Zopfiaceae</taxon>
        <taxon>Zopfia</taxon>
    </lineage>
</organism>
<comment type="similarity">
    <text evidence="1">Belongs to the eukaryotic ribosomal protein eS4 family.</text>
</comment>
<keyword evidence="2" id="KW-0699">rRNA-binding</keyword>
<keyword evidence="4" id="KW-0689">Ribosomal protein</keyword>
<evidence type="ECO:0000256" key="4">
    <source>
        <dbReference type="ARBA" id="ARBA00022980"/>
    </source>
</evidence>
<evidence type="ECO:0000256" key="2">
    <source>
        <dbReference type="ARBA" id="ARBA00022730"/>
    </source>
</evidence>
<dbReference type="InterPro" id="IPR036986">
    <property type="entry name" value="S4_RNA-bd_sf"/>
</dbReference>
<dbReference type="GO" id="GO:0006412">
    <property type="term" value="P:translation"/>
    <property type="evidence" value="ECO:0007669"/>
    <property type="project" value="InterPro"/>
</dbReference>
<evidence type="ECO:0000313" key="8">
    <source>
        <dbReference type="Proteomes" id="UP000800200"/>
    </source>
</evidence>
<dbReference type="InterPro" id="IPR038237">
    <property type="entry name" value="Ribosomal_eS4_central_sf"/>
</dbReference>
<dbReference type="GO" id="GO:0019843">
    <property type="term" value="F:rRNA binding"/>
    <property type="evidence" value="ECO:0007669"/>
    <property type="project" value="UniProtKB-KW"/>
</dbReference>
<evidence type="ECO:0000256" key="3">
    <source>
        <dbReference type="ARBA" id="ARBA00022884"/>
    </source>
</evidence>
<dbReference type="Proteomes" id="UP000800200">
    <property type="component" value="Unassembled WGS sequence"/>
</dbReference>
<evidence type="ECO:0000259" key="6">
    <source>
        <dbReference type="Pfam" id="PF00900"/>
    </source>
</evidence>
<keyword evidence="5" id="KW-0687">Ribonucleoprotein</keyword>
<reference evidence="7" key="1">
    <citation type="journal article" date="2020" name="Stud. Mycol.">
        <title>101 Dothideomycetes genomes: a test case for predicting lifestyles and emergence of pathogens.</title>
        <authorList>
            <person name="Haridas S."/>
            <person name="Albert R."/>
            <person name="Binder M."/>
            <person name="Bloem J."/>
            <person name="Labutti K."/>
            <person name="Salamov A."/>
            <person name="Andreopoulos B."/>
            <person name="Baker S."/>
            <person name="Barry K."/>
            <person name="Bills G."/>
            <person name="Bluhm B."/>
            <person name="Cannon C."/>
            <person name="Castanera R."/>
            <person name="Culley D."/>
            <person name="Daum C."/>
            <person name="Ezra D."/>
            <person name="Gonzalez J."/>
            <person name="Henrissat B."/>
            <person name="Kuo A."/>
            <person name="Liang C."/>
            <person name="Lipzen A."/>
            <person name="Lutzoni F."/>
            <person name="Magnuson J."/>
            <person name="Mondo S."/>
            <person name="Nolan M."/>
            <person name="Ohm R."/>
            <person name="Pangilinan J."/>
            <person name="Park H.-J."/>
            <person name="Ramirez L."/>
            <person name="Alfaro M."/>
            <person name="Sun H."/>
            <person name="Tritt A."/>
            <person name="Yoshinaga Y."/>
            <person name="Zwiers L.-H."/>
            <person name="Turgeon B."/>
            <person name="Goodwin S."/>
            <person name="Spatafora J."/>
            <person name="Crous P."/>
            <person name="Grigoriev I."/>
        </authorList>
    </citation>
    <scope>NUCLEOTIDE SEQUENCE</scope>
    <source>
        <strain evidence="7">CBS 207.26</strain>
    </source>
</reference>
<dbReference type="Gene3D" id="2.40.50.740">
    <property type="match status" value="1"/>
</dbReference>
<dbReference type="InterPro" id="IPR013845">
    <property type="entry name" value="Ribosomal_eS4_central_region"/>
</dbReference>
<feature type="domain" description="Small ribosomal subunit protein eS4 central region" evidence="6">
    <location>
        <begin position="108"/>
        <end position="160"/>
    </location>
</feature>
<dbReference type="GO" id="GO:0022627">
    <property type="term" value="C:cytosolic small ribosomal subunit"/>
    <property type="evidence" value="ECO:0007669"/>
    <property type="project" value="TreeGrafter"/>
</dbReference>
<dbReference type="InterPro" id="IPR041982">
    <property type="entry name" value="Ribosomal_eS4_KOW"/>
</dbReference>
<dbReference type="PANTHER" id="PTHR11581">
    <property type="entry name" value="30S/40S RIBOSOMAL PROTEIN S4"/>
    <property type="match status" value="1"/>
</dbReference>
<sequence>MPIFAHQTGISHFDLRLTCKRLCHNYTNLHHHNSRGTSGHHKARECLPLLVVLRNSIKHALNSRETKAILMQRLMRVNGKKSSLWRRLANSSDSHMKSRAISPSIASQTEEAQYKLGKVSAVGTGKGSIPSCVTHDEIRCLGPVIRANDVVKIDMATGKILNSIKFDVGIVATVPGGHNIGRVRVVTQRERHDGGFNIVHVKGALRNVFAIGEANVFAISKERPWASLPKGKDLSIAEERDRHRVYTLAEH</sequence>
<protein>
    <recommendedName>
        <fullName evidence="6">Small ribosomal subunit protein eS4 central region domain-containing protein</fullName>
    </recommendedName>
</protein>
<dbReference type="EMBL" id="ML994631">
    <property type="protein sequence ID" value="KAF2185994.1"/>
    <property type="molecule type" value="Genomic_DNA"/>
</dbReference>
<proteinExistence type="inferred from homology"/>
<evidence type="ECO:0000256" key="1">
    <source>
        <dbReference type="ARBA" id="ARBA00007500"/>
    </source>
</evidence>